<proteinExistence type="predicted"/>
<dbReference type="Proteomes" id="UP000504640">
    <property type="component" value="Unplaced"/>
</dbReference>
<dbReference type="CTD" id="5935"/>
<protein>
    <submittedName>
        <fullName evidence="2">RNA-binding protein 3 isoform X3</fullName>
    </submittedName>
</protein>
<accession>A0A6J3G9P2</accession>
<gene>
    <name evidence="2" type="primary">RBM3</name>
</gene>
<evidence type="ECO:0000313" key="2">
    <source>
        <dbReference type="RefSeq" id="XP_032114500.1"/>
    </source>
</evidence>
<sequence>MVVRSVWITQASLLGELEEVPLGPMGVVAATLEVVGTRAMGVAGIMTVDLEGMDMDMDVPVPETIMAETRVVMTATQEEIIETIMTTEMRHAHNVDAQGIIFDPGSSFQMAVFIKVFGATLKHLILQYINLLFLN</sequence>
<organism evidence="1 2">
    <name type="scientific">Sapajus apella</name>
    <name type="common">Brown-capped capuchin</name>
    <name type="synonym">Cebus apella</name>
    <dbReference type="NCBI Taxonomy" id="9515"/>
    <lineage>
        <taxon>Eukaryota</taxon>
        <taxon>Metazoa</taxon>
        <taxon>Chordata</taxon>
        <taxon>Craniata</taxon>
        <taxon>Vertebrata</taxon>
        <taxon>Euteleostomi</taxon>
        <taxon>Mammalia</taxon>
        <taxon>Eutheria</taxon>
        <taxon>Euarchontoglires</taxon>
        <taxon>Primates</taxon>
        <taxon>Haplorrhini</taxon>
        <taxon>Platyrrhini</taxon>
        <taxon>Cebidae</taxon>
        <taxon>Cebinae</taxon>
        <taxon>Sapajus</taxon>
    </lineage>
</organism>
<dbReference type="RefSeq" id="XP_032114500.1">
    <property type="nucleotide sequence ID" value="XM_032258609.1"/>
</dbReference>
<keyword evidence="1" id="KW-1185">Reference proteome</keyword>
<evidence type="ECO:0000313" key="1">
    <source>
        <dbReference type="Proteomes" id="UP000504640"/>
    </source>
</evidence>
<dbReference type="AlphaFoldDB" id="A0A6J3G9P2"/>
<reference evidence="2" key="1">
    <citation type="submission" date="2025-08" db="UniProtKB">
        <authorList>
            <consortium name="RefSeq"/>
        </authorList>
    </citation>
    <scope>IDENTIFICATION</scope>
    <source>
        <tissue evidence="2">Blood</tissue>
    </source>
</reference>
<name>A0A6J3G9P2_SAPAP</name>
<dbReference type="GeneID" id="116536766"/>